<name>A0ABD2CSM3_VESMC</name>
<organism evidence="2 3">
    <name type="scientific">Vespula maculifrons</name>
    <name type="common">Eastern yellow jacket</name>
    <name type="synonym">Wasp</name>
    <dbReference type="NCBI Taxonomy" id="7453"/>
    <lineage>
        <taxon>Eukaryota</taxon>
        <taxon>Metazoa</taxon>
        <taxon>Ecdysozoa</taxon>
        <taxon>Arthropoda</taxon>
        <taxon>Hexapoda</taxon>
        <taxon>Insecta</taxon>
        <taxon>Pterygota</taxon>
        <taxon>Neoptera</taxon>
        <taxon>Endopterygota</taxon>
        <taxon>Hymenoptera</taxon>
        <taxon>Apocrita</taxon>
        <taxon>Aculeata</taxon>
        <taxon>Vespoidea</taxon>
        <taxon>Vespidae</taxon>
        <taxon>Vespinae</taxon>
        <taxon>Vespula</taxon>
    </lineage>
</organism>
<feature type="compositionally biased region" description="Basic and acidic residues" evidence="1">
    <location>
        <begin position="1"/>
        <end position="13"/>
    </location>
</feature>
<accession>A0ABD2CSM3</accession>
<gene>
    <name evidence="2" type="ORF">V1477_005553</name>
</gene>
<protein>
    <submittedName>
        <fullName evidence="2">Uncharacterized protein</fullName>
    </submittedName>
</protein>
<dbReference type="EMBL" id="JAYRBN010000037">
    <property type="protein sequence ID" value="KAL2747183.1"/>
    <property type="molecule type" value="Genomic_DNA"/>
</dbReference>
<evidence type="ECO:0000313" key="3">
    <source>
        <dbReference type="Proteomes" id="UP001607303"/>
    </source>
</evidence>
<comment type="caution">
    <text evidence="2">The sequence shown here is derived from an EMBL/GenBank/DDBJ whole genome shotgun (WGS) entry which is preliminary data.</text>
</comment>
<evidence type="ECO:0000256" key="1">
    <source>
        <dbReference type="SAM" id="MobiDB-lite"/>
    </source>
</evidence>
<dbReference type="Proteomes" id="UP001607303">
    <property type="component" value="Unassembled WGS sequence"/>
</dbReference>
<evidence type="ECO:0000313" key="2">
    <source>
        <dbReference type="EMBL" id="KAL2747183.1"/>
    </source>
</evidence>
<reference evidence="2 3" key="1">
    <citation type="journal article" date="2024" name="Ann. Entomol. Soc. Am.">
        <title>Genomic analyses of the southern and eastern yellowjacket wasps (Hymenoptera: Vespidae) reveal evolutionary signatures of social life.</title>
        <authorList>
            <person name="Catto M.A."/>
            <person name="Caine P.B."/>
            <person name="Orr S.E."/>
            <person name="Hunt B.G."/>
            <person name="Goodisman M.A.D."/>
        </authorList>
    </citation>
    <scope>NUCLEOTIDE SEQUENCE [LARGE SCALE GENOMIC DNA]</scope>
    <source>
        <strain evidence="2">232</strain>
        <tissue evidence="2">Head and thorax</tissue>
    </source>
</reference>
<keyword evidence="3" id="KW-1185">Reference proteome</keyword>
<proteinExistence type="predicted"/>
<dbReference type="AlphaFoldDB" id="A0ABD2CSM3"/>
<sequence length="98" mass="10435">MTRGFLRDGKTEGIENDDNTLTASRRYPVATTALADRSRRRRKEEKGGDASGGCDGTGVGIGLDLIGGAGSSGRVVVLRWKSSREDIHSISTIKRSGI</sequence>
<feature type="region of interest" description="Disordered" evidence="1">
    <location>
        <begin position="1"/>
        <end position="57"/>
    </location>
</feature>